<organism evidence="7 8">
    <name type="scientific">Rodentibacter pneumotropicus</name>
    <dbReference type="NCBI Taxonomy" id="758"/>
    <lineage>
        <taxon>Bacteria</taxon>
        <taxon>Pseudomonadati</taxon>
        <taxon>Pseudomonadota</taxon>
        <taxon>Gammaproteobacteria</taxon>
        <taxon>Pasteurellales</taxon>
        <taxon>Pasteurellaceae</taxon>
        <taxon>Rodentibacter</taxon>
    </lineage>
</organism>
<sequence length="322" mass="36161">MLHRLKNSLTILYIITDVIIYGFATVCRANVQKTSFFVTALFSALNSVAEETKSSYATVDWSVAETLIALEQPPLAVGDVKSYQTWVRKPQLPKDTIDLGVRLQPNVEQIATLSHSLNQQSLTFIHSNFYAALNEKFAPYGKVHNVEFYKEGNAWGNVVAATQKIGNIIGKPQAVHQLLAKYEQDIARYRPLLQKFTERPIALVQFIDTRHLRIYGENSLLGAVIRQLGFKNAYLPEVNTWGFQNIDITELAKLPSNTRFVVIKPYPNNIATALTHNTLWQHLPLAKEPLILPAVWTFGAIPSAQRFIGIFANGLLQGGETW</sequence>
<dbReference type="SUPFAM" id="SSF53807">
    <property type="entry name" value="Helical backbone' metal receptor"/>
    <property type="match status" value="1"/>
</dbReference>
<dbReference type="CDD" id="cd01146">
    <property type="entry name" value="FhuD"/>
    <property type="match status" value="1"/>
</dbReference>
<evidence type="ECO:0000256" key="1">
    <source>
        <dbReference type="ARBA" id="ARBA00004196"/>
    </source>
</evidence>
<gene>
    <name evidence="7" type="ORF">D3M78_06480</name>
</gene>
<comment type="caution">
    <text evidence="7">The sequence shown here is derived from an EMBL/GenBank/DDBJ whole genome shotgun (WGS) entry which is preliminary data.</text>
</comment>
<dbReference type="Gene3D" id="3.40.50.1980">
    <property type="entry name" value="Nitrogenase molybdenum iron protein domain"/>
    <property type="match status" value="2"/>
</dbReference>
<keyword evidence="4" id="KW-0406">Ion transport</keyword>
<dbReference type="PANTHER" id="PTHR30532:SF1">
    <property type="entry name" value="IRON(3+)-HYDROXAMATE-BINDING PROTEIN FHUD"/>
    <property type="match status" value="1"/>
</dbReference>
<evidence type="ECO:0000256" key="3">
    <source>
        <dbReference type="ARBA" id="ARBA00022448"/>
    </source>
</evidence>
<dbReference type="InterPro" id="IPR051313">
    <property type="entry name" value="Bact_iron-sidero_bind"/>
</dbReference>
<proteinExistence type="inferred from homology"/>
<dbReference type="GO" id="GO:1901678">
    <property type="term" value="P:iron coordination entity transport"/>
    <property type="evidence" value="ECO:0007669"/>
    <property type="project" value="UniProtKB-ARBA"/>
</dbReference>
<protein>
    <submittedName>
        <fullName evidence="7">Iron-siderophore ABC transporter substrate-binding protein</fullName>
    </submittedName>
</protein>
<dbReference type="InterPro" id="IPR002491">
    <property type="entry name" value="ABC_transptr_periplasmic_BD"/>
</dbReference>
<feature type="domain" description="Fe/B12 periplasmic-binding" evidence="6">
    <location>
        <begin position="55"/>
        <end position="322"/>
    </location>
</feature>
<name>A0A4S2PZB4_9PAST</name>
<evidence type="ECO:0000259" key="6">
    <source>
        <dbReference type="PROSITE" id="PS50983"/>
    </source>
</evidence>
<dbReference type="GO" id="GO:0030288">
    <property type="term" value="C:outer membrane-bounded periplasmic space"/>
    <property type="evidence" value="ECO:0007669"/>
    <property type="project" value="TreeGrafter"/>
</dbReference>
<evidence type="ECO:0000313" key="8">
    <source>
        <dbReference type="Proteomes" id="UP000306758"/>
    </source>
</evidence>
<dbReference type="Proteomes" id="UP000306758">
    <property type="component" value="Unassembled WGS sequence"/>
</dbReference>
<dbReference type="AlphaFoldDB" id="A0A4S2PZB4"/>
<evidence type="ECO:0000313" key="7">
    <source>
        <dbReference type="EMBL" id="THA09104.1"/>
    </source>
</evidence>
<comment type="subcellular location">
    <subcellularLocation>
        <location evidence="1">Cell envelope</location>
    </subcellularLocation>
</comment>
<accession>A0A4S2PZB4</accession>
<dbReference type="EMBL" id="QXNI01000036">
    <property type="protein sequence ID" value="THA09104.1"/>
    <property type="molecule type" value="Genomic_DNA"/>
</dbReference>
<dbReference type="PRINTS" id="PR01715">
    <property type="entry name" value="FERRIBNDNGPP"/>
</dbReference>
<evidence type="ECO:0000256" key="2">
    <source>
        <dbReference type="ARBA" id="ARBA00008814"/>
    </source>
</evidence>
<evidence type="ECO:0000256" key="4">
    <source>
        <dbReference type="ARBA" id="ARBA00022496"/>
    </source>
</evidence>
<comment type="similarity">
    <text evidence="2">Belongs to the bacterial solute-binding protein 8 family.</text>
</comment>
<dbReference type="PROSITE" id="PS50983">
    <property type="entry name" value="FE_B12_PBP"/>
    <property type="match status" value="1"/>
</dbReference>
<keyword evidence="4" id="KW-0408">Iron</keyword>
<dbReference type="PANTHER" id="PTHR30532">
    <property type="entry name" value="IRON III DICITRATE-BINDING PERIPLASMIC PROTEIN"/>
    <property type="match status" value="1"/>
</dbReference>
<reference evidence="7 8" key="1">
    <citation type="journal article" date="2019" name="Vet. Microbiol.">
        <title>Development of multi locus sequence typing (MLST) of Rodentibacter pneumotropicus.</title>
        <authorList>
            <person name="Adhikary S."/>
            <person name="Bisgaard M."/>
            <person name="Boot R."/>
            <person name="Benga L."/>
            <person name="Nicklas W."/>
            <person name="Christensen H."/>
        </authorList>
    </citation>
    <scope>NUCLEOTIDE SEQUENCE [LARGE SCALE GENOMIC DNA]</scope>
    <source>
        <strain evidence="7 8">Ac84</strain>
    </source>
</reference>
<keyword evidence="3" id="KW-0813">Transport</keyword>
<keyword evidence="4" id="KW-0410">Iron transport</keyword>
<keyword evidence="5" id="KW-0732">Signal</keyword>
<dbReference type="RefSeq" id="WP_136123571.1">
    <property type="nucleotide sequence ID" value="NZ_JAQOLQ010000001.1"/>
</dbReference>
<evidence type="ECO:0000256" key="5">
    <source>
        <dbReference type="ARBA" id="ARBA00022729"/>
    </source>
</evidence>
<dbReference type="Pfam" id="PF01497">
    <property type="entry name" value="Peripla_BP_2"/>
    <property type="match status" value="1"/>
</dbReference>